<reference evidence="2 3" key="1">
    <citation type="submission" date="2018-10" db="EMBL/GenBank/DDBJ databases">
        <title>Sequencing the genomes of 1000 actinobacteria strains.</title>
        <authorList>
            <person name="Klenk H.-P."/>
        </authorList>
    </citation>
    <scope>NUCLEOTIDE SEQUENCE [LARGE SCALE GENOMIC DNA]</scope>
    <source>
        <strain evidence="2 3">DSM 17894</strain>
    </source>
</reference>
<organism evidence="2 3">
    <name type="scientific">Frondihabitans australicus</name>
    <dbReference type="NCBI Taxonomy" id="386892"/>
    <lineage>
        <taxon>Bacteria</taxon>
        <taxon>Bacillati</taxon>
        <taxon>Actinomycetota</taxon>
        <taxon>Actinomycetes</taxon>
        <taxon>Micrococcales</taxon>
        <taxon>Microbacteriaceae</taxon>
        <taxon>Frondihabitans</taxon>
    </lineage>
</organism>
<dbReference type="PANTHER" id="PTHR38011">
    <property type="entry name" value="DIHYDROFOLATE REDUCTASE FAMILY PROTEIN (AFU_ORTHOLOGUE AFUA_8G06820)"/>
    <property type="match status" value="1"/>
</dbReference>
<keyword evidence="3" id="KW-1185">Reference proteome</keyword>
<protein>
    <submittedName>
        <fullName evidence="2">RibD domain-containing protein</fullName>
    </submittedName>
</protein>
<dbReference type="EMBL" id="RBKS01000001">
    <property type="protein sequence ID" value="RKR75968.1"/>
    <property type="molecule type" value="Genomic_DNA"/>
</dbReference>
<dbReference type="InterPro" id="IPR002734">
    <property type="entry name" value="RibDG_C"/>
</dbReference>
<evidence type="ECO:0000313" key="2">
    <source>
        <dbReference type="EMBL" id="RKR75968.1"/>
    </source>
</evidence>
<proteinExistence type="predicted"/>
<sequence>MSKVRVHNFAISLDGFGTGADQSMEAPFGHAGGRLMQWFMSTPTFRAMQGADGGTEGVDADFAAQWADGIGAEIMGRNKFGPQRGDWPDDGWVGWWGDEPPFHTPVVVLTHHPREAIAVGETTFHFVDQTPAEALELARSLAPNTDIRIGGGVDTVREFLAADLVDHLHLVQVPIVLGRGERLWDDGAGLTLEGLEERFDIESTPSPSGVTHFVYTRKPRD</sequence>
<comment type="caution">
    <text evidence="2">The sequence shown here is derived from an EMBL/GenBank/DDBJ whole genome shotgun (WGS) entry which is preliminary data.</text>
</comment>
<dbReference type="AlphaFoldDB" id="A0A495IKK7"/>
<accession>A0A495IKK7</accession>
<feature type="domain" description="Bacterial bifunctional deaminase-reductase C-terminal" evidence="1">
    <location>
        <begin position="8"/>
        <end position="188"/>
    </location>
</feature>
<name>A0A495IKK7_9MICO</name>
<dbReference type="GO" id="GO:0009231">
    <property type="term" value="P:riboflavin biosynthetic process"/>
    <property type="evidence" value="ECO:0007669"/>
    <property type="project" value="InterPro"/>
</dbReference>
<dbReference type="InterPro" id="IPR024072">
    <property type="entry name" value="DHFR-like_dom_sf"/>
</dbReference>
<evidence type="ECO:0000259" key="1">
    <source>
        <dbReference type="Pfam" id="PF01872"/>
    </source>
</evidence>
<dbReference type="GO" id="GO:0008703">
    <property type="term" value="F:5-amino-6-(5-phosphoribosylamino)uracil reductase activity"/>
    <property type="evidence" value="ECO:0007669"/>
    <property type="project" value="InterPro"/>
</dbReference>
<dbReference type="RefSeq" id="WP_121370832.1">
    <property type="nucleotide sequence ID" value="NZ_RBKS01000001.1"/>
</dbReference>
<dbReference type="PANTHER" id="PTHR38011:SF12">
    <property type="entry name" value="BIFUNCTIONAL DEAMINASE-REDUCTASE DOMAIN PROTEIN"/>
    <property type="match status" value="1"/>
</dbReference>
<dbReference type="Gene3D" id="3.40.430.10">
    <property type="entry name" value="Dihydrofolate Reductase, subunit A"/>
    <property type="match status" value="1"/>
</dbReference>
<gene>
    <name evidence="2" type="ORF">C8E83_3132</name>
</gene>
<dbReference type="Pfam" id="PF01872">
    <property type="entry name" value="RibD_C"/>
    <property type="match status" value="1"/>
</dbReference>
<evidence type="ECO:0000313" key="3">
    <source>
        <dbReference type="Proteomes" id="UP000280008"/>
    </source>
</evidence>
<dbReference type="SUPFAM" id="SSF53597">
    <property type="entry name" value="Dihydrofolate reductase-like"/>
    <property type="match status" value="1"/>
</dbReference>
<dbReference type="InterPro" id="IPR050765">
    <property type="entry name" value="Riboflavin_Biosynth_HTPR"/>
</dbReference>
<dbReference type="Proteomes" id="UP000280008">
    <property type="component" value="Unassembled WGS sequence"/>
</dbReference>
<dbReference type="OrthoDB" id="2313602at2"/>